<dbReference type="InterPro" id="IPR016215">
    <property type="entry name" value="NTA_MOA"/>
</dbReference>
<sequence>MAKKQLKIGLAAYGSGWDNDAWRLPESANIGLKDPSVILDIARIAERGKLDYVFAGSSLATEPDRWGRIFRWDNTAFGGFAAAQTKNIGFLLTYNTSFEHPFFVARQLATLDNFSGGRVAFNAVTGIDREGGPTGNFANWPLPDQDTKYSRVAEFTEVLNQLLYSWDEDFLLDDKDKGQLVRPGSWHPLDYSGEHFVVKGPLNVVRPIQKAIPNVHVGASQRSVDYGVRYAHARFAPYLGHEAGKQEYARQKALIAAGGRDPDKFKILPGVTFYIGATVREAREKFRQVQEFTLGKEIPEAIGRAVGVELAGVKPTERFFSVVDIEKIGPDTLKALIPEAVQRRQAAGAARASTDDREWLRRTVVDQLGEDVTLADVYQFVVKRRFGQGILVGDAKRFADFLEAGLEDEVFDGVQLFPPYHRGPADLFVDLVVPELQRRGIFRTEYEGKTLEQNLGTAE</sequence>
<evidence type="ECO:0000256" key="5">
    <source>
        <dbReference type="ARBA" id="ARBA00033748"/>
    </source>
</evidence>
<dbReference type="Pfam" id="PF00296">
    <property type="entry name" value="Bac_luciferase"/>
    <property type="match status" value="1"/>
</dbReference>
<dbReference type="InterPro" id="IPR011251">
    <property type="entry name" value="Luciferase-like_dom"/>
</dbReference>
<evidence type="ECO:0000256" key="3">
    <source>
        <dbReference type="ARBA" id="ARBA00023002"/>
    </source>
</evidence>
<dbReference type="Gene3D" id="3.20.20.30">
    <property type="entry name" value="Luciferase-like domain"/>
    <property type="match status" value="1"/>
</dbReference>
<dbReference type="Proteomes" id="UP001230908">
    <property type="component" value="Unassembled WGS sequence"/>
</dbReference>
<feature type="domain" description="Luciferase-like" evidence="6">
    <location>
        <begin position="27"/>
        <end position="289"/>
    </location>
</feature>
<comment type="similarity">
    <text evidence="5">Belongs to the NtaA/SnaA/DszA monooxygenase family.</text>
</comment>
<reference evidence="7 8" key="1">
    <citation type="submission" date="2023-08" db="EMBL/GenBank/DDBJ databases">
        <title>Phytohabitans sansha sp. nov., isolated from marine sediment.</title>
        <authorList>
            <person name="Zhao Y."/>
            <person name="Yi K."/>
        </authorList>
    </citation>
    <scope>NUCLEOTIDE SEQUENCE [LARGE SCALE GENOMIC DNA]</scope>
    <source>
        <strain evidence="7 8">ZYX-F-186</strain>
    </source>
</reference>
<dbReference type="SUPFAM" id="SSF51679">
    <property type="entry name" value="Bacterial luciferase-like"/>
    <property type="match status" value="1"/>
</dbReference>
<name>A0ABU0ZLD7_9ACTN</name>
<evidence type="ECO:0000256" key="4">
    <source>
        <dbReference type="ARBA" id="ARBA00023033"/>
    </source>
</evidence>
<organism evidence="7 8">
    <name type="scientific">Phytohabitans maris</name>
    <dbReference type="NCBI Taxonomy" id="3071409"/>
    <lineage>
        <taxon>Bacteria</taxon>
        <taxon>Bacillati</taxon>
        <taxon>Actinomycetota</taxon>
        <taxon>Actinomycetes</taxon>
        <taxon>Micromonosporales</taxon>
        <taxon>Micromonosporaceae</taxon>
    </lineage>
</organism>
<keyword evidence="2" id="KW-0288">FMN</keyword>
<keyword evidence="4" id="KW-0503">Monooxygenase</keyword>
<evidence type="ECO:0000256" key="1">
    <source>
        <dbReference type="ARBA" id="ARBA00022630"/>
    </source>
</evidence>
<evidence type="ECO:0000256" key="2">
    <source>
        <dbReference type="ARBA" id="ARBA00022643"/>
    </source>
</evidence>
<dbReference type="PANTHER" id="PTHR30011">
    <property type="entry name" value="ALKANESULFONATE MONOOXYGENASE-RELATED"/>
    <property type="match status" value="1"/>
</dbReference>
<dbReference type="RefSeq" id="WP_308714679.1">
    <property type="nucleotide sequence ID" value="NZ_JAVHUY010000022.1"/>
</dbReference>
<accession>A0ABU0ZLD7</accession>
<dbReference type="InterPro" id="IPR051260">
    <property type="entry name" value="Diverse_substr_monoxygenases"/>
</dbReference>
<proteinExistence type="inferred from homology"/>
<protein>
    <submittedName>
        <fullName evidence="7">LLM class flavin-dependent oxidoreductase</fullName>
    </submittedName>
</protein>
<dbReference type="EMBL" id="JAVHUY010000022">
    <property type="protein sequence ID" value="MDQ7907401.1"/>
    <property type="molecule type" value="Genomic_DNA"/>
</dbReference>
<keyword evidence="8" id="KW-1185">Reference proteome</keyword>
<dbReference type="InterPro" id="IPR036661">
    <property type="entry name" value="Luciferase-like_sf"/>
</dbReference>
<dbReference type="PANTHER" id="PTHR30011:SF16">
    <property type="entry name" value="C2H2 FINGER DOMAIN TRANSCRIPTION FACTOR (EUROFUNG)-RELATED"/>
    <property type="match status" value="1"/>
</dbReference>
<comment type="caution">
    <text evidence="7">The sequence shown here is derived from an EMBL/GenBank/DDBJ whole genome shotgun (WGS) entry which is preliminary data.</text>
</comment>
<evidence type="ECO:0000313" key="7">
    <source>
        <dbReference type="EMBL" id="MDQ7907401.1"/>
    </source>
</evidence>
<evidence type="ECO:0000313" key="8">
    <source>
        <dbReference type="Proteomes" id="UP001230908"/>
    </source>
</evidence>
<keyword evidence="3" id="KW-0560">Oxidoreductase</keyword>
<dbReference type="PIRSF" id="PIRSF000337">
    <property type="entry name" value="NTA_MOA"/>
    <property type="match status" value="1"/>
</dbReference>
<keyword evidence="1" id="KW-0285">Flavoprotein</keyword>
<gene>
    <name evidence="7" type="ORF">RB614_23060</name>
</gene>
<evidence type="ECO:0000259" key="6">
    <source>
        <dbReference type="Pfam" id="PF00296"/>
    </source>
</evidence>